<keyword evidence="2" id="KW-0813">Transport</keyword>
<dbReference type="PANTHER" id="PTHR30222:SF17">
    <property type="entry name" value="SPERMIDINE_PUTRESCINE-BINDING PERIPLASMIC PROTEIN"/>
    <property type="match status" value="1"/>
</dbReference>
<keyword evidence="3 5" id="KW-0732">Signal</keyword>
<dbReference type="InterPro" id="IPR001188">
    <property type="entry name" value="Sperm_putr-bd"/>
</dbReference>
<evidence type="ECO:0000313" key="7">
    <source>
        <dbReference type="Proteomes" id="UP000463883"/>
    </source>
</evidence>
<dbReference type="EMBL" id="CP047591">
    <property type="protein sequence ID" value="QHI71287.1"/>
    <property type="molecule type" value="Genomic_DNA"/>
</dbReference>
<comment type="subcellular location">
    <subcellularLocation>
        <location evidence="1">Periplasm</location>
    </subcellularLocation>
</comment>
<feature type="chain" id="PRO_5038466654" evidence="5">
    <location>
        <begin position="21"/>
        <end position="359"/>
    </location>
</feature>
<dbReference type="Proteomes" id="UP000463883">
    <property type="component" value="Chromosome"/>
</dbReference>
<evidence type="ECO:0000256" key="5">
    <source>
        <dbReference type="SAM" id="SignalP"/>
    </source>
</evidence>
<sequence length="359" mass="39608">MKLKKLLAGALICSLVLSMAACGNKSASENTGGKEKTKLYVVNWKDYGSDNADFVAAFEKKYNCEIVNTYMSSEEELLTKLRTSKAGEIDVCLPNCSILPAAIDEGLLAEIDNSKLKNFDGMFDKFKTQKECFKDNKMYAVPFVWGSTAIAYNTDVIKEAPKSMSALFDKKYSGRIAFRDDYNDAVMAAAIALGQDPNNPSDLDAIKAKLVEQKALNKTYWKTGDEFSKLFAGKQIDIGLMWSGQAASMKKEGQPIAFTVPEDGAIGWVDNWAIASGSKNKDLAYAFIDWMISKDFQYNWAASGGPAPVNKAAADSIDPAYAASAGMDEASLNRLHFMEYRTDKVKNNWNELWTEVKAE</sequence>
<protein>
    <submittedName>
        <fullName evidence="6">Extracellular solute-binding protein</fullName>
    </submittedName>
</protein>
<dbReference type="GO" id="GO:0015846">
    <property type="term" value="P:polyamine transport"/>
    <property type="evidence" value="ECO:0007669"/>
    <property type="project" value="InterPro"/>
</dbReference>
<feature type="signal peptide" evidence="5">
    <location>
        <begin position="1"/>
        <end position="20"/>
    </location>
</feature>
<dbReference type="InterPro" id="IPR006059">
    <property type="entry name" value="SBP"/>
</dbReference>
<dbReference type="PANTHER" id="PTHR30222">
    <property type="entry name" value="SPERMIDINE/PUTRESCINE-BINDING PERIPLASMIC PROTEIN"/>
    <property type="match status" value="1"/>
</dbReference>
<dbReference type="GO" id="GO:0042597">
    <property type="term" value="C:periplasmic space"/>
    <property type="evidence" value="ECO:0007669"/>
    <property type="project" value="UniProtKB-SubCell"/>
</dbReference>
<dbReference type="PROSITE" id="PS51257">
    <property type="entry name" value="PROKAR_LIPOPROTEIN"/>
    <property type="match status" value="1"/>
</dbReference>
<proteinExistence type="predicted"/>
<dbReference type="PRINTS" id="PR00909">
    <property type="entry name" value="SPERMDNBNDNG"/>
</dbReference>
<dbReference type="AlphaFoldDB" id="A0A6P1MBI6"/>
<dbReference type="Pfam" id="PF13416">
    <property type="entry name" value="SBP_bac_8"/>
    <property type="match status" value="1"/>
</dbReference>
<dbReference type="Gene3D" id="3.40.190.10">
    <property type="entry name" value="Periplasmic binding protein-like II"/>
    <property type="match status" value="2"/>
</dbReference>
<keyword evidence="4" id="KW-0574">Periplasm</keyword>
<dbReference type="KEGG" id="amic:Ami3637_01730"/>
<name>A0A6P1MBI6_9FIRM</name>
<reference evidence="6 7" key="1">
    <citation type="submission" date="2020-01" db="EMBL/GenBank/DDBJ databases">
        <title>Genomic analysis of Aminipila sp. CBA3637.</title>
        <authorList>
            <person name="Kim Y.B."/>
            <person name="Roh S.W."/>
        </authorList>
    </citation>
    <scope>NUCLEOTIDE SEQUENCE [LARGE SCALE GENOMIC DNA]</scope>
    <source>
        <strain evidence="6 7">CBA3637</strain>
    </source>
</reference>
<organism evidence="6 7">
    <name type="scientific">Aminipila terrae</name>
    <dbReference type="NCBI Taxonomy" id="2697030"/>
    <lineage>
        <taxon>Bacteria</taxon>
        <taxon>Bacillati</taxon>
        <taxon>Bacillota</taxon>
        <taxon>Clostridia</taxon>
        <taxon>Peptostreptococcales</taxon>
        <taxon>Anaerovoracaceae</taxon>
        <taxon>Aminipila</taxon>
    </lineage>
</organism>
<accession>A0A6P1MBI6</accession>
<dbReference type="SUPFAM" id="SSF53850">
    <property type="entry name" value="Periplasmic binding protein-like II"/>
    <property type="match status" value="1"/>
</dbReference>
<evidence type="ECO:0000256" key="1">
    <source>
        <dbReference type="ARBA" id="ARBA00004418"/>
    </source>
</evidence>
<dbReference type="CDD" id="cd13588">
    <property type="entry name" value="PBP2_polyamine_1"/>
    <property type="match status" value="1"/>
</dbReference>
<keyword evidence="7" id="KW-1185">Reference proteome</keyword>
<evidence type="ECO:0000313" key="6">
    <source>
        <dbReference type="EMBL" id="QHI71287.1"/>
    </source>
</evidence>
<evidence type="ECO:0000256" key="4">
    <source>
        <dbReference type="ARBA" id="ARBA00022764"/>
    </source>
</evidence>
<dbReference type="RefSeq" id="WP_162361062.1">
    <property type="nucleotide sequence ID" value="NZ_CP047591.1"/>
</dbReference>
<gene>
    <name evidence="6" type="ORF">Ami3637_01730</name>
</gene>
<evidence type="ECO:0000256" key="2">
    <source>
        <dbReference type="ARBA" id="ARBA00022448"/>
    </source>
</evidence>
<dbReference type="GO" id="GO:0019808">
    <property type="term" value="F:polyamine binding"/>
    <property type="evidence" value="ECO:0007669"/>
    <property type="project" value="InterPro"/>
</dbReference>
<evidence type="ECO:0000256" key="3">
    <source>
        <dbReference type="ARBA" id="ARBA00022729"/>
    </source>
</evidence>